<dbReference type="GO" id="GO:0008410">
    <property type="term" value="F:CoA-transferase activity"/>
    <property type="evidence" value="ECO:0007669"/>
    <property type="project" value="InterPro"/>
</dbReference>
<protein>
    <recommendedName>
        <fullName evidence="4">Butyrate--acetoacetate CoA-transferase subunit B</fullName>
    </recommendedName>
</protein>
<comment type="caution">
    <text evidence="2">The sequence shown here is derived from an EMBL/GenBank/DDBJ whole genome shotgun (WGS) entry which is preliminary data.</text>
</comment>
<evidence type="ECO:0008006" key="4">
    <source>
        <dbReference type="Google" id="ProtNLM"/>
    </source>
</evidence>
<name>C0CQU3_BLAHS</name>
<sequence length="242" mass="26140">MAGKREMIAKNIAAMLHDGDVVNLGVGIPTLVGNYVPEGMTVWFQGENGCIGVDKELPFPWDFDNYESVVGWMKRNGGEDGDWKVGHKDLGNANDIFVTLLPGACCFDSALSFAIIRGGHLDATVLGALEVDMEGNLANWMIPGKKLSGMGGAMDLVSGSKRVIVATEHCNKYGVPKLLKKCTLPLTAVECVNTIVTELCVIQCKNHKMTVTAMAPGITREELQAKTDAPLYFADEVCEMLM</sequence>
<dbReference type="SMART" id="SM00882">
    <property type="entry name" value="CoA_trans"/>
    <property type="match status" value="1"/>
</dbReference>
<evidence type="ECO:0000313" key="2">
    <source>
        <dbReference type="EMBL" id="EEG47880.1"/>
    </source>
</evidence>
<dbReference type="AlphaFoldDB" id="C0CQU3"/>
<evidence type="ECO:0000256" key="1">
    <source>
        <dbReference type="ARBA" id="ARBA00022679"/>
    </source>
</evidence>
<accession>C0CQU3</accession>
<dbReference type="HOGENOM" id="CLU_019942_4_1_9"/>
<keyword evidence="1" id="KW-0808">Transferase</keyword>
<dbReference type="RefSeq" id="WP_005951292.1">
    <property type="nucleotide sequence ID" value="NZ_CP136423.1"/>
</dbReference>
<dbReference type="Pfam" id="PF01144">
    <property type="entry name" value="CoA_trans"/>
    <property type="match status" value="2"/>
</dbReference>
<dbReference type="PANTHER" id="PTHR13707">
    <property type="entry name" value="KETOACID-COENZYME A TRANSFERASE"/>
    <property type="match status" value="1"/>
</dbReference>
<evidence type="ECO:0000313" key="3">
    <source>
        <dbReference type="Proteomes" id="UP000003100"/>
    </source>
</evidence>
<dbReference type="SUPFAM" id="SSF100950">
    <property type="entry name" value="NagB/RpiA/CoA transferase-like"/>
    <property type="match status" value="1"/>
</dbReference>
<dbReference type="PANTHER" id="PTHR13707:SF60">
    <property type="entry name" value="ACETATE COA-TRANSFERASE SUBUNIT ALPHA"/>
    <property type="match status" value="1"/>
</dbReference>
<dbReference type="EMBL" id="ACBZ01000173">
    <property type="protein sequence ID" value="EEG47880.1"/>
    <property type="molecule type" value="Genomic_DNA"/>
</dbReference>
<gene>
    <name evidence="2" type="ORF">RUMHYD_03256</name>
</gene>
<dbReference type="InterPro" id="IPR004165">
    <property type="entry name" value="CoA_trans_fam_I"/>
</dbReference>
<dbReference type="PATRIC" id="fig|476272.21.peg.1382"/>
<dbReference type="GeneID" id="86822902"/>
<reference evidence="2 3" key="1">
    <citation type="submission" date="2009-01" db="EMBL/GenBank/DDBJ databases">
        <authorList>
            <person name="Fulton L."/>
            <person name="Clifton S."/>
            <person name="Fulton B."/>
            <person name="Xu J."/>
            <person name="Minx P."/>
            <person name="Pepin K.H."/>
            <person name="Johnson M."/>
            <person name="Bhonagiri V."/>
            <person name="Nash W.E."/>
            <person name="Mardis E.R."/>
            <person name="Wilson R.K."/>
        </authorList>
    </citation>
    <scope>NUCLEOTIDE SEQUENCE [LARGE SCALE GENOMIC DNA]</scope>
    <source>
        <strain evidence="3">DSM 10507 / JCM 14656 / S5a33</strain>
    </source>
</reference>
<proteinExistence type="predicted"/>
<keyword evidence="3" id="KW-1185">Reference proteome</keyword>
<reference evidence="2 3" key="2">
    <citation type="submission" date="2009-02" db="EMBL/GenBank/DDBJ databases">
        <title>Draft genome sequence of Blautia hydrogenotrophica DSM 10507 (Ruminococcus hydrogenotrophicus DSM 10507).</title>
        <authorList>
            <person name="Sudarsanam P."/>
            <person name="Ley R."/>
            <person name="Guruge J."/>
            <person name="Turnbaugh P.J."/>
            <person name="Mahowald M."/>
            <person name="Liep D."/>
            <person name="Gordon J."/>
        </authorList>
    </citation>
    <scope>NUCLEOTIDE SEQUENCE [LARGE SCALE GENOMIC DNA]</scope>
    <source>
        <strain evidence="3">DSM 10507 / JCM 14656 / S5a33</strain>
    </source>
</reference>
<dbReference type="Proteomes" id="UP000003100">
    <property type="component" value="Unassembled WGS sequence"/>
</dbReference>
<dbReference type="Gene3D" id="3.40.1080.10">
    <property type="entry name" value="Glutaconate Coenzyme A-transferase"/>
    <property type="match status" value="1"/>
</dbReference>
<dbReference type="eggNOG" id="COG2057">
    <property type="taxonomic scope" value="Bacteria"/>
</dbReference>
<organism evidence="2 3">
    <name type="scientific">Blautia hydrogenotrophica (strain DSM 10507 / JCM 14656 / S5a33)</name>
    <name type="common">Ruminococcus hydrogenotrophicus</name>
    <dbReference type="NCBI Taxonomy" id="476272"/>
    <lineage>
        <taxon>Bacteria</taxon>
        <taxon>Bacillati</taxon>
        <taxon>Bacillota</taxon>
        <taxon>Clostridia</taxon>
        <taxon>Lachnospirales</taxon>
        <taxon>Lachnospiraceae</taxon>
        <taxon>Blautia</taxon>
    </lineage>
</organism>
<dbReference type="InterPro" id="IPR037171">
    <property type="entry name" value="NagB/RpiA_transferase-like"/>
</dbReference>